<feature type="chain" id="PRO_5037870235" evidence="1">
    <location>
        <begin position="26"/>
        <end position="302"/>
    </location>
</feature>
<keyword evidence="1" id="KW-0732">Signal</keyword>
<dbReference type="InterPro" id="IPR017853">
    <property type="entry name" value="GH"/>
</dbReference>
<evidence type="ECO:0000313" key="4">
    <source>
        <dbReference type="Proteomes" id="UP000660745"/>
    </source>
</evidence>
<reference evidence="3" key="1">
    <citation type="journal article" date="2014" name="Int. J. Syst. Evol. Microbiol.">
        <title>Complete genome sequence of Corynebacterium casei LMG S-19264T (=DSM 44701T), isolated from a smear-ripened cheese.</title>
        <authorList>
            <consortium name="US DOE Joint Genome Institute (JGI-PGF)"/>
            <person name="Walter F."/>
            <person name="Albersmeier A."/>
            <person name="Kalinowski J."/>
            <person name="Ruckert C."/>
        </authorList>
    </citation>
    <scope>NUCLEOTIDE SEQUENCE</scope>
    <source>
        <strain evidence="3">CGMCC 4.7430</strain>
    </source>
</reference>
<dbReference type="AlphaFoldDB" id="A0A918E1V6"/>
<dbReference type="Proteomes" id="UP000660745">
    <property type="component" value="Unassembled WGS sequence"/>
</dbReference>
<sequence>MRFSRSLITALVTCCAIALTGVAQAQAQPAHTQRPATAATATATAEKLKLPAPIPCPGCWRPALNTSWQWQLSSVPTEPFLNVTMYDIDGFNATKATVRRLHDTKAGRKVVCYLSAGSYEDWRPDEADFPASVLGDPLDDWEGERWLDIRQYTGALGGIMRARLDMCKAKGFDAVEFDNVDGYTNETGFDLDAGDQLRYNAWLANEAHRRGLSAALKNDVTQIPALLPYFDWALNEQCWQYKECTTQQNGDYGYDQFVKAGKAVFTVEYELPTSKFCTKSNTQNFNSLKKNLDLDAYRVACR</sequence>
<dbReference type="RefSeq" id="WP_189136829.1">
    <property type="nucleotide sequence ID" value="NZ_BMNK01000001.1"/>
</dbReference>
<dbReference type="PANTHER" id="PTHR35273">
    <property type="entry name" value="ALPHA-1,4 POLYGALACTOSAMINIDASE, PUTATIVE (AFU_ORTHOLOGUE AFUA_3G07890)-RELATED"/>
    <property type="match status" value="1"/>
</dbReference>
<dbReference type="Pfam" id="PF03537">
    <property type="entry name" value="Glyco_hydro_114"/>
    <property type="match status" value="1"/>
</dbReference>
<protein>
    <submittedName>
        <fullName evidence="3">Endo alpha-1,4 polygalactosaminidase</fullName>
    </submittedName>
</protein>
<dbReference type="PANTHER" id="PTHR35273:SF2">
    <property type="entry name" value="ALPHA-GALACTOSIDASE"/>
    <property type="match status" value="1"/>
</dbReference>
<dbReference type="SUPFAM" id="SSF51445">
    <property type="entry name" value="(Trans)glycosidases"/>
    <property type="match status" value="1"/>
</dbReference>
<proteinExistence type="predicted"/>
<name>A0A918E1V6_9ACTN</name>
<keyword evidence="4" id="KW-1185">Reference proteome</keyword>
<dbReference type="Gene3D" id="3.20.20.70">
    <property type="entry name" value="Aldolase class I"/>
    <property type="match status" value="1"/>
</dbReference>
<dbReference type="EMBL" id="BMNK01000001">
    <property type="protein sequence ID" value="GGP01583.1"/>
    <property type="molecule type" value="Genomic_DNA"/>
</dbReference>
<evidence type="ECO:0000313" key="3">
    <source>
        <dbReference type="EMBL" id="GGP01583.1"/>
    </source>
</evidence>
<feature type="signal peptide" evidence="1">
    <location>
        <begin position="1"/>
        <end position="25"/>
    </location>
</feature>
<reference evidence="3" key="2">
    <citation type="submission" date="2020-09" db="EMBL/GenBank/DDBJ databases">
        <authorList>
            <person name="Sun Q."/>
            <person name="Zhou Y."/>
        </authorList>
    </citation>
    <scope>NUCLEOTIDE SEQUENCE</scope>
    <source>
        <strain evidence="3">CGMCC 4.7430</strain>
    </source>
</reference>
<accession>A0A918E1V6</accession>
<feature type="domain" description="Glycoside-hydrolase family GH114 TIM-barrel" evidence="2">
    <location>
        <begin position="67"/>
        <end position="295"/>
    </location>
</feature>
<dbReference type="InterPro" id="IPR013785">
    <property type="entry name" value="Aldolase_TIM"/>
</dbReference>
<comment type="caution">
    <text evidence="3">The sequence shown here is derived from an EMBL/GenBank/DDBJ whole genome shotgun (WGS) entry which is preliminary data.</text>
</comment>
<gene>
    <name evidence="3" type="ORF">GCM10012278_05400</name>
</gene>
<evidence type="ECO:0000259" key="2">
    <source>
        <dbReference type="Pfam" id="PF03537"/>
    </source>
</evidence>
<dbReference type="InterPro" id="IPR004352">
    <property type="entry name" value="GH114_TIM-barrel"/>
</dbReference>
<evidence type="ECO:0000256" key="1">
    <source>
        <dbReference type="SAM" id="SignalP"/>
    </source>
</evidence>
<organism evidence="3 4">
    <name type="scientific">Nonomuraea glycinis</name>
    <dbReference type="NCBI Taxonomy" id="2047744"/>
    <lineage>
        <taxon>Bacteria</taxon>
        <taxon>Bacillati</taxon>
        <taxon>Actinomycetota</taxon>
        <taxon>Actinomycetes</taxon>
        <taxon>Streptosporangiales</taxon>
        <taxon>Streptosporangiaceae</taxon>
        <taxon>Nonomuraea</taxon>
    </lineage>
</organism>